<protein>
    <submittedName>
        <fullName evidence="2">Uncharacterized protein</fullName>
    </submittedName>
</protein>
<evidence type="ECO:0000256" key="1">
    <source>
        <dbReference type="SAM" id="Phobius"/>
    </source>
</evidence>
<accession>A0A336NI73</accession>
<evidence type="ECO:0000313" key="3">
    <source>
        <dbReference type="Proteomes" id="UP000253846"/>
    </source>
</evidence>
<feature type="transmembrane region" description="Helical" evidence="1">
    <location>
        <begin position="82"/>
        <end position="103"/>
    </location>
</feature>
<sequence>MTIVLIILCILLLLPFIGIILEALCAIIGYGIGAAMIGGLIFLLIIGAKFLGFIYSLYLIIAFLVLITIYNLKSNGNTWGEAISYSTAVFLPLLILWSLTWLLGWNPDMIDIASVLMLIAVVCSIIAILITFNPPTEDIKVYSGLIVKIYCVISIFLAGLCWSKTTAIITAIVSGIILIGYFIRVAMIACSDNDKPDEEKVSNKNAFEEH</sequence>
<dbReference type="AlphaFoldDB" id="A0A336NI73"/>
<dbReference type="Proteomes" id="UP000253846">
    <property type="component" value="Unassembled WGS sequence"/>
</dbReference>
<keyword evidence="1" id="KW-0472">Membrane</keyword>
<evidence type="ECO:0000313" key="2">
    <source>
        <dbReference type="EMBL" id="SSZ40488.1"/>
    </source>
</evidence>
<name>A0A336NI73_BARGR</name>
<feature type="transmembrane region" description="Helical" evidence="1">
    <location>
        <begin position="167"/>
        <end position="187"/>
    </location>
</feature>
<feature type="transmembrane region" description="Helical" evidence="1">
    <location>
        <begin position="139"/>
        <end position="160"/>
    </location>
</feature>
<gene>
    <name evidence="2" type="ORF">NCTC12860_01637</name>
</gene>
<feature type="transmembrane region" description="Helical" evidence="1">
    <location>
        <begin position="28"/>
        <end position="46"/>
    </location>
</feature>
<proteinExistence type="predicted"/>
<dbReference type="EMBL" id="UFTD01000002">
    <property type="protein sequence ID" value="SSZ40488.1"/>
    <property type="molecule type" value="Genomic_DNA"/>
</dbReference>
<keyword evidence="1" id="KW-0812">Transmembrane</keyword>
<dbReference type="RefSeq" id="WP_174888842.1">
    <property type="nucleotide sequence ID" value="NZ_CACVBG010000030.1"/>
</dbReference>
<feature type="transmembrane region" description="Helical" evidence="1">
    <location>
        <begin position="115"/>
        <end position="133"/>
    </location>
</feature>
<reference evidence="2 3" key="1">
    <citation type="submission" date="2018-06" db="EMBL/GenBank/DDBJ databases">
        <authorList>
            <consortium name="Pathogen Informatics"/>
            <person name="Doyle S."/>
        </authorList>
    </citation>
    <scope>NUCLEOTIDE SEQUENCE [LARGE SCALE GENOMIC DNA]</scope>
    <source>
        <strain evidence="2 3">NCTC12860</strain>
    </source>
</reference>
<organism evidence="2 3">
    <name type="scientific">Bartonella grahamii</name>
    <dbReference type="NCBI Taxonomy" id="33045"/>
    <lineage>
        <taxon>Bacteria</taxon>
        <taxon>Pseudomonadati</taxon>
        <taxon>Pseudomonadota</taxon>
        <taxon>Alphaproteobacteria</taxon>
        <taxon>Hyphomicrobiales</taxon>
        <taxon>Bartonellaceae</taxon>
        <taxon>Bartonella</taxon>
    </lineage>
</organism>
<keyword evidence="1" id="KW-1133">Transmembrane helix</keyword>
<feature type="transmembrane region" description="Helical" evidence="1">
    <location>
        <begin position="53"/>
        <end position="70"/>
    </location>
</feature>